<dbReference type="Proteomes" id="UP001605036">
    <property type="component" value="Unassembled WGS sequence"/>
</dbReference>
<feature type="coiled-coil region" evidence="1">
    <location>
        <begin position="200"/>
        <end position="227"/>
    </location>
</feature>
<protein>
    <submittedName>
        <fullName evidence="3">Uncharacterized protein</fullName>
    </submittedName>
</protein>
<proteinExistence type="predicted"/>
<name>A0ABD1Y7Z8_9MARC</name>
<gene>
    <name evidence="3" type="ORF">R1flu_003088</name>
</gene>
<dbReference type="AlphaFoldDB" id="A0ABD1Y7Z8"/>
<feature type="region of interest" description="Disordered" evidence="2">
    <location>
        <begin position="126"/>
        <end position="159"/>
    </location>
</feature>
<sequence length="771" mass="86111">MGCTTANMNTYVILAGNHYRGANLHESIGPQNCATTLCSGDFVTRLYQDSGAQSSLCKLSAHAPGGVADLARPRRLTNGNDASKCGSRHGELSGRCCQVSGGLSSSFKHHNGIRVRMDVRGKGNDLFRDDSEDSTPLSGWNLPGRHKRIPPAAAKVGDRSRDMMTNVSKEFQDYLDNIENSGTEGKQGTPENVETDWDPCQKVFEEAEELENLASMLKRTLLDERQDDDDNVRDKGSAGLNRSRRRTSGLAGKSLTAADLANGLLDVQGWKVLRYETGENIGVVDEIIHIGSPGSHEIYESVLKLVQLSTPNTTLNEEESSDEEDGLEFLVPLVEDIVKGIDIKLRCLFIKPPEGLLELARIPEILRRLEPQLLKFCQHQSAGIQSCLDSAEADQSTRFSEDARQLVAWSRRVRPHSRDIFMPTRRQLLSAGRHDLVEEIMAAGGFLSVAQALRLRSRRRPVGFWEDLRNLDAEIEWFVSGCWVVQRSPETGEDLYYNQVTNEYSRHRPSAGNVSNPVPVSHDEDDIGTAVMPRQQHVLEAGRYDLHHAILMHGGYKLVAQELGRQPVPRGSTKQAVAQIRRFMEDNSFSTIPSFEELKSFRRYDLVYSLRKLGGINSVAQMMELRPKRYGKGQWYSLDFAAAAVRSYMCNELIVKQDLCKNSMDRCDLEDMVWDEAIKAGTLEIPSQEHVLKDGRSDLRYLLQKYGRKDLAKSLGISTTSDSNRQKASLSTYRGLLSCQSACEEACLVICLEAVVIHKPKTLNFLTSFIS</sequence>
<accession>A0ABD1Y7Z8</accession>
<organism evidence="3 4">
    <name type="scientific">Riccia fluitans</name>
    <dbReference type="NCBI Taxonomy" id="41844"/>
    <lineage>
        <taxon>Eukaryota</taxon>
        <taxon>Viridiplantae</taxon>
        <taxon>Streptophyta</taxon>
        <taxon>Embryophyta</taxon>
        <taxon>Marchantiophyta</taxon>
        <taxon>Marchantiopsida</taxon>
        <taxon>Marchantiidae</taxon>
        <taxon>Marchantiales</taxon>
        <taxon>Ricciaceae</taxon>
        <taxon>Riccia</taxon>
    </lineage>
</organism>
<evidence type="ECO:0000256" key="1">
    <source>
        <dbReference type="SAM" id="Coils"/>
    </source>
</evidence>
<comment type="caution">
    <text evidence="3">The sequence shown here is derived from an EMBL/GenBank/DDBJ whole genome shotgun (WGS) entry which is preliminary data.</text>
</comment>
<keyword evidence="4" id="KW-1185">Reference proteome</keyword>
<evidence type="ECO:0000313" key="4">
    <source>
        <dbReference type="Proteomes" id="UP001605036"/>
    </source>
</evidence>
<evidence type="ECO:0000256" key="2">
    <source>
        <dbReference type="SAM" id="MobiDB-lite"/>
    </source>
</evidence>
<dbReference type="EMBL" id="JBHFFA010000006">
    <property type="protein sequence ID" value="KAL2622883.1"/>
    <property type="molecule type" value="Genomic_DNA"/>
</dbReference>
<reference evidence="3 4" key="1">
    <citation type="submission" date="2024-09" db="EMBL/GenBank/DDBJ databases">
        <title>Chromosome-scale assembly of Riccia fluitans.</title>
        <authorList>
            <person name="Paukszto L."/>
            <person name="Sawicki J."/>
            <person name="Karawczyk K."/>
            <person name="Piernik-Szablinska J."/>
            <person name="Szczecinska M."/>
            <person name="Mazdziarz M."/>
        </authorList>
    </citation>
    <scope>NUCLEOTIDE SEQUENCE [LARGE SCALE GENOMIC DNA]</scope>
    <source>
        <strain evidence="3">Rf_01</strain>
        <tissue evidence="3">Aerial parts of the thallus</tissue>
    </source>
</reference>
<feature type="region of interest" description="Disordered" evidence="2">
    <location>
        <begin position="227"/>
        <end position="248"/>
    </location>
</feature>
<dbReference type="Gene3D" id="2.30.30.240">
    <property type="entry name" value="PRC-barrel domain"/>
    <property type="match status" value="1"/>
</dbReference>
<keyword evidence="1" id="KW-0175">Coiled coil</keyword>
<evidence type="ECO:0000313" key="3">
    <source>
        <dbReference type="EMBL" id="KAL2622883.1"/>
    </source>
</evidence>